<keyword evidence="4" id="KW-1185">Reference proteome</keyword>
<dbReference type="AlphaFoldDB" id="S9UKW5"/>
<gene>
    <name evidence="3" type="ORF">STCU_12122</name>
</gene>
<accession>S9UKW5</accession>
<dbReference type="Proteomes" id="UP000015354">
    <property type="component" value="Unassembled WGS sequence"/>
</dbReference>
<evidence type="ECO:0000313" key="4">
    <source>
        <dbReference type="Proteomes" id="UP000015354"/>
    </source>
</evidence>
<feature type="compositionally biased region" description="Low complexity" evidence="1">
    <location>
        <begin position="115"/>
        <end position="129"/>
    </location>
</feature>
<feature type="region of interest" description="Disordered" evidence="1">
    <location>
        <begin position="1"/>
        <end position="32"/>
    </location>
</feature>
<feature type="compositionally biased region" description="Basic residues" evidence="1">
    <location>
        <begin position="98"/>
        <end position="107"/>
    </location>
</feature>
<feature type="region of interest" description="Disordered" evidence="1">
    <location>
        <begin position="98"/>
        <end position="129"/>
    </location>
</feature>
<comment type="caution">
    <text evidence="3">The sequence shown here is derived from an EMBL/GenBank/DDBJ whole genome shotgun (WGS) entry which is preliminary data.</text>
</comment>
<evidence type="ECO:0000256" key="1">
    <source>
        <dbReference type="SAM" id="MobiDB-lite"/>
    </source>
</evidence>
<sequence>MVQRGRRRLAHRGARRHPVWQMGHQRRHGRRERAGHLGQVLQHKVEEVQRRLPRAPRLQVRDDAAQVDGRRRRVAALLVPVLLLVVAVVVVVAERTRSRAAGHRRRHVQLEAARRAAASPPAVRAHPRQ</sequence>
<feature type="transmembrane region" description="Helical" evidence="2">
    <location>
        <begin position="74"/>
        <end position="93"/>
    </location>
</feature>
<proteinExistence type="predicted"/>
<keyword evidence="2" id="KW-0812">Transmembrane</keyword>
<keyword evidence="2" id="KW-1133">Transmembrane helix</keyword>
<dbReference type="EMBL" id="ATMH01012214">
    <property type="protein sequence ID" value="EPY15321.1"/>
    <property type="molecule type" value="Genomic_DNA"/>
</dbReference>
<organism evidence="3 4">
    <name type="scientific">Strigomonas culicis</name>
    <dbReference type="NCBI Taxonomy" id="28005"/>
    <lineage>
        <taxon>Eukaryota</taxon>
        <taxon>Discoba</taxon>
        <taxon>Euglenozoa</taxon>
        <taxon>Kinetoplastea</taxon>
        <taxon>Metakinetoplastina</taxon>
        <taxon>Trypanosomatida</taxon>
        <taxon>Trypanosomatidae</taxon>
        <taxon>Strigomonadinae</taxon>
        <taxon>Strigomonas</taxon>
    </lineage>
</organism>
<name>S9UKW5_9TRYP</name>
<evidence type="ECO:0000313" key="3">
    <source>
        <dbReference type="EMBL" id="EPY15321.1"/>
    </source>
</evidence>
<reference evidence="3 4" key="1">
    <citation type="journal article" date="2013" name="PLoS ONE">
        <title>Predicting the Proteins of Angomonas deanei, Strigomonas culicis and Their Respective Endosymbionts Reveals New Aspects of the Trypanosomatidae Family.</title>
        <authorList>
            <person name="Motta M.C."/>
            <person name="Martins A.C."/>
            <person name="de Souza S.S."/>
            <person name="Catta-Preta C.M."/>
            <person name="Silva R."/>
            <person name="Klein C.C."/>
            <person name="de Almeida L.G."/>
            <person name="de Lima Cunha O."/>
            <person name="Ciapina L.P."/>
            <person name="Brocchi M."/>
            <person name="Colabardini A.C."/>
            <person name="de Araujo Lima B."/>
            <person name="Machado C.R."/>
            <person name="de Almeida Soares C.M."/>
            <person name="Probst C.M."/>
            <person name="de Menezes C.B."/>
            <person name="Thompson C.E."/>
            <person name="Bartholomeu D.C."/>
            <person name="Gradia D.F."/>
            <person name="Pavoni D.P."/>
            <person name="Grisard E.C."/>
            <person name="Fantinatti-Garboggini F."/>
            <person name="Marchini F.K."/>
            <person name="Rodrigues-Luiz G.F."/>
            <person name="Wagner G."/>
            <person name="Goldman G.H."/>
            <person name="Fietto J.L."/>
            <person name="Elias M.C."/>
            <person name="Goldman M.H."/>
            <person name="Sagot M.F."/>
            <person name="Pereira M."/>
            <person name="Stoco P.H."/>
            <person name="de Mendonca-Neto R.P."/>
            <person name="Teixeira S.M."/>
            <person name="Maciel T.E."/>
            <person name="de Oliveira Mendes T.A."/>
            <person name="Urmenyi T.P."/>
            <person name="de Souza W."/>
            <person name="Schenkman S."/>
            <person name="de Vasconcelos A.T."/>
        </authorList>
    </citation>
    <scope>NUCLEOTIDE SEQUENCE [LARGE SCALE GENOMIC DNA]</scope>
</reference>
<keyword evidence="2" id="KW-0472">Membrane</keyword>
<evidence type="ECO:0000256" key="2">
    <source>
        <dbReference type="SAM" id="Phobius"/>
    </source>
</evidence>
<protein>
    <submittedName>
        <fullName evidence="3">Uncharacterized protein</fullName>
    </submittedName>
</protein>